<evidence type="ECO:0000313" key="1">
    <source>
        <dbReference type="EMBL" id="CAG8767530.1"/>
    </source>
</evidence>
<proteinExistence type="predicted"/>
<accession>A0ABN7VFL2</accession>
<keyword evidence="2" id="KW-1185">Reference proteome</keyword>
<sequence>MAFDSDVKFLNDNVRDTVSPTSCSLIDISEYFRNNNITPTLETVIECIIRLQAPNNRNFCSPAVVRVRELILISISLDKRGDYEDLVGQILVRLTQVPLLLQAPDSPPAFSMSAEMLEGFSFCFHTDSHEQEQEFNSLEMLSAASIKDINIQQENW</sequence>
<dbReference type="EMBL" id="CAJVQB010014294">
    <property type="protein sequence ID" value="CAG8767530.1"/>
    <property type="molecule type" value="Genomic_DNA"/>
</dbReference>
<dbReference type="Proteomes" id="UP000789901">
    <property type="component" value="Unassembled WGS sequence"/>
</dbReference>
<protein>
    <submittedName>
        <fullName evidence="1">2577_t:CDS:1</fullName>
    </submittedName>
</protein>
<organism evidence="1 2">
    <name type="scientific">Gigaspora margarita</name>
    <dbReference type="NCBI Taxonomy" id="4874"/>
    <lineage>
        <taxon>Eukaryota</taxon>
        <taxon>Fungi</taxon>
        <taxon>Fungi incertae sedis</taxon>
        <taxon>Mucoromycota</taxon>
        <taxon>Glomeromycotina</taxon>
        <taxon>Glomeromycetes</taxon>
        <taxon>Diversisporales</taxon>
        <taxon>Gigasporaceae</taxon>
        <taxon>Gigaspora</taxon>
    </lineage>
</organism>
<name>A0ABN7VFL2_GIGMA</name>
<gene>
    <name evidence="1" type="ORF">GMARGA_LOCUS18157</name>
</gene>
<comment type="caution">
    <text evidence="1">The sequence shown here is derived from an EMBL/GenBank/DDBJ whole genome shotgun (WGS) entry which is preliminary data.</text>
</comment>
<reference evidence="1 2" key="1">
    <citation type="submission" date="2021-06" db="EMBL/GenBank/DDBJ databases">
        <authorList>
            <person name="Kallberg Y."/>
            <person name="Tangrot J."/>
            <person name="Rosling A."/>
        </authorList>
    </citation>
    <scope>NUCLEOTIDE SEQUENCE [LARGE SCALE GENOMIC DNA]</scope>
    <source>
        <strain evidence="1 2">120-4 pot B 10/14</strain>
    </source>
</reference>
<evidence type="ECO:0000313" key="2">
    <source>
        <dbReference type="Proteomes" id="UP000789901"/>
    </source>
</evidence>